<evidence type="ECO:0000256" key="2">
    <source>
        <dbReference type="ARBA" id="ARBA00022692"/>
    </source>
</evidence>
<evidence type="ECO:0000256" key="4">
    <source>
        <dbReference type="ARBA" id="ARBA00023136"/>
    </source>
</evidence>
<comment type="caution">
    <text evidence="7">The sequence shown here is derived from an EMBL/GenBank/DDBJ whole genome shotgun (WGS) entry which is preliminary data.</text>
</comment>
<dbReference type="Pfam" id="PF04142">
    <property type="entry name" value="Nuc_sug_transp"/>
    <property type="match status" value="1"/>
</dbReference>
<dbReference type="InterPro" id="IPR007271">
    <property type="entry name" value="Nuc_sug_transpt"/>
</dbReference>
<evidence type="ECO:0000313" key="8">
    <source>
        <dbReference type="Proteomes" id="UP000674318"/>
    </source>
</evidence>
<dbReference type="GO" id="GO:0015165">
    <property type="term" value="F:pyrimidine nucleotide-sugar transmembrane transporter activity"/>
    <property type="evidence" value="ECO:0007669"/>
    <property type="project" value="InterPro"/>
</dbReference>
<evidence type="ECO:0000256" key="5">
    <source>
        <dbReference type="SAM" id="MobiDB-lite"/>
    </source>
</evidence>
<dbReference type="GeneID" id="94292550"/>
<reference evidence="7 8" key="1">
    <citation type="submission" date="2021-02" db="EMBL/GenBank/DDBJ databases">
        <title>Porcisia hertigi Genome sequencing and assembly.</title>
        <authorList>
            <person name="Almutairi H."/>
            <person name="Gatherer D."/>
        </authorList>
    </citation>
    <scope>NUCLEOTIDE SEQUENCE [LARGE SCALE GENOMIC DNA]</scope>
    <source>
        <strain evidence="7 8">C119</strain>
    </source>
</reference>
<feature type="transmembrane region" description="Helical" evidence="6">
    <location>
        <begin position="319"/>
        <end position="338"/>
    </location>
</feature>
<dbReference type="OrthoDB" id="408493at2759"/>
<feature type="compositionally biased region" description="Low complexity" evidence="5">
    <location>
        <begin position="179"/>
        <end position="190"/>
    </location>
</feature>
<dbReference type="SUPFAM" id="SSF103481">
    <property type="entry name" value="Multidrug resistance efflux transporter EmrE"/>
    <property type="match status" value="1"/>
</dbReference>
<sequence length="566" mass="61309">MKKATMAPISFMAMMSLFVLVMQNSLLVVMTRFSLMNVTPVDNYHTSTLVLNQEILKMISCLIIYALDDLYKQPQHDFTSHHDADEVTQVVTEFEGDVSVTTNKQASHVDRTALQLESTRKYSLLDEEVPGKCTISPVPLPLPHAVAVASVACEGNCHVVDDCATGQRASKLPKTPIKSRSGAAAHAGGSPVKEPRPSCCTVSSNRMSILLAGSNSTAGGDSLNGGVRVPAKTRRRGALILRRIQSHVRLYCTMLSNSLWRRDTLRLFIPALLFNMQNFLIFVGLSNLDAVSFQVWSQTKLLFAALFSVWLLDRKLSAMQWLSLVALTAGVLGAQFGAPRPTRSLNSIPVHSASPTQPCISGCSDSEELHVGAGGEHRANQLIGIAACVLSGVSSSYASVYFEKVVKTTSATLSVRNIQLSLFGIPFAFISMLILDVFPSWYASVQCGQSVHWNIFSAEAAEVAEAMTNSTINAGCRVRPFYFWQRYDRLLTWGLVAIHALGGLLVAMVVKYADNILKGFATGIAVVISGLMSSVVSGYEPSLAFVLGAALVTGSGITFHKFEPKH</sequence>
<evidence type="ECO:0000256" key="6">
    <source>
        <dbReference type="SAM" id="Phobius"/>
    </source>
</evidence>
<keyword evidence="8" id="KW-1185">Reference proteome</keyword>
<feature type="transmembrane region" description="Helical" evidence="6">
    <location>
        <begin position="490"/>
        <end position="510"/>
    </location>
</feature>
<feature type="region of interest" description="Disordered" evidence="5">
    <location>
        <begin position="171"/>
        <end position="198"/>
    </location>
</feature>
<comment type="subcellular location">
    <subcellularLocation>
        <location evidence="1">Membrane</location>
        <topology evidence="1">Multi-pass membrane protein</topology>
    </subcellularLocation>
</comment>
<dbReference type="InterPro" id="IPR037185">
    <property type="entry name" value="EmrE-like"/>
</dbReference>
<keyword evidence="4 6" id="KW-0472">Membrane</keyword>
<proteinExistence type="predicted"/>
<feature type="transmembrane region" description="Helical" evidence="6">
    <location>
        <begin position="264"/>
        <end position="285"/>
    </location>
</feature>
<dbReference type="EMBL" id="JAFJZO010000018">
    <property type="protein sequence ID" value="KAG5507575.1"/>
    <property type="molecule type" value="Genomic_DNA"/>
</dbReference>
<dbReference type="GO" id="GO:0000139">
    <property type="term" value="C:Golgi membrane"/>
    <property type="evidence" value="ECO:0007669"/>
    <property type="project" value="InterPro"/>
</dbReference>
<keyword evidence="3 6" id="KW-1133">Transmembrane helix</keyword>
<feature type="transmembrane region" description="Helical" evidence="6">
    <location>
        <begin position="517"/>
        <end position="536"/>
    </location>
</feature>
<dbReference type="Proteomes" id="UP000674318">
    <property type="component" value="Unassembled WGS sequence"/>
</dbReference>
<organism evidence="7 8">
    <name type="scientific">Porcisia hertigi</name>
    <dbReference type="NCBI Taxonomy" id="2761500"/>
    <lineage>
        <taxon>Eukaryota</taxon>
        <taxon>Discoba</taxon>
        <taxon>Euglenozoa</taxon>
        <taxon>Kinetoplastea</taxon>
        <taxon>Metakinetoplastina</taxon>
        <taxon>Trypanosomatida</taxon>
        <taxon>Trypanosomatidae</taxon>
        <taxon>Leishmaniinae</taxon>
        <taxon>Porcisia</taxon>
    </lineage>
</organism>
<keyword evidence="2 6" id="KW-0812">Transmembrane</keyword>
<name>A0A836LG84_9TRYP</name>
<feature type="transmembrane region" description="Helical" evidence="6">
    <location>
        <begin position="422"/>
        <end position="443"/>
    </location>
</feature>
<feature type="transmembrane region" description="Helical" evidence="6">
    <location>
        <begin position="382"/>
        <end position="402"/>
    </location>
</feature>
<protein>
    <submittedName>
        <fullName evidence="7">Uncharacterized protein</fullName>
    </submittedName>
</protein>
<dbReference type="PANTHER" id="PTHR10231">
    <property type="entry name" value="NUCLEOTIDE-SUGAR TRANSMEMBRANE TRANSPORTER"/>
    <property type="match status" value="1"/>
</dbReference>
<evidence type="ECO:0000256" key="1">
    <source>
        <dbReference type="ARBA" id="ARBA00004141"/>
    </source>
</evidence>
<gene>
    <name evidence="7" type="ORF">JKF63_06524</name>
</gene>
<evidence type="ECO:0000313" key="7">
    <source>
        <dbReference type="EMBL" id="KAG5507575.1"/>
    </source>
</evidence>
<feature type="transmembrane region" description="Helical" evidence="6">
    <location>
        <begin position="291"/>
        <end position="312"/>
    </location>
</feature>
<evidence type="ECO:0000256" key="3">
    <source>
        <dbReference type="ARBA" id="ARBA00022989"/>
    </source>
</evidence>
<accession>A0A836LG84</accession>
<feature type="transmembrane region" description="Helical" evidence="6">
    <location>
        <begin position="542"/>
        <end position="560"/>
    </location>
</feature>
<dbReference type="KEGG" id="phet:94292550"/>
<dbReference type="AlphaFoldDB" id="A0A836LG84"/>
<dbReference type="RefSeq" id="XP_067757890.1">
    <property type="nucleotide sequence ID" value="XM_067902473.1"/>
</dbReference>
<feature type="transmembrane region" description="Helical" evidence="6">
    <location>
        <begin position="12"/>
        <end position="35"/>
    </location>
</feature>